<comment type="caution">
    <text evidence="12">The sequence shown here is derived from an EMBL/GenBank/DDBJ whole genome shotgun (WGS) entry which is preliminary data.</text>
</comment>
<evidence type="ECO:0000256" key="6">
    <source>
        <dbReference type="ARBA" id="ARBA00023235"/>
    </source>
</evidence>
<dbReference type="AlphaFoldDB" id="A0A9R1CAW4"/>
<dbReference type="InterPro" id="IPR008183">
    <property type="entry name" value="Aldose_1/G6P_1-epimerase"/>
</dbReference>
<dbReference type="GO" id="GO:0030246">
    <property type="term" value="F:carbohydrate binding"/>
    <property type="evidence" value="ECO:0007669"/>
    <property type="project" value="InterPro"/>
</dbReference>
<keyword evidence="5" id="KW-0106">Calcium</keyword>
<protein>
    <recommendedName>
        <fullName evidence="8">Aldose 1-epimerase</fullName>
        <ecNumber evidence="8">5.1.3.3</ecNumber>
    </recommendedName>
</protein>
<dbReference type="GeneID" id="72466785"/>
<gene>
    <name evidence="12" type="ORF">PRLR5076_20280</name>
</gene>
<feature type="signal peptide" evidence="11">
    <location>
        <begin position="1"/>
        <end position="25"/>
    </location>
</feature>
<dbReference type="GO" id="GO:0005737">
    <property type="term" value="C:cytoplasm"/>
    <property type="evidence" value="ECO:0007669"/>
    <property type="project" value="TreeGrafter"/>
</dbReference>
<comment type="cofactor">
    <cofactor evidence="1">
        <name>Ca(2+)</name>
        <dbReference type="ChEBI" id="CHEBI:29108"/>
    </cofactor>
</comment>
<keyword evidence="13" id="KW-1185">Reference proteome</keyword>
<evidence type="ECO:0000313" key="12">
    <source>
        <dbReference type="EMBL" id="GJG59177.1"/>
    </source>
</evidence>
<comment type="catalytic activity">
    <reaction evidence="8">
        <text>alpha-D-glucose = beta-D-glucose</text>
        <dbReference type="Rhea" id="RHEA:10264"/>
        <dbReference type="ChEBI" id="CHEBI:15903"/>
        <dbReference type="ChEBI" id="CHEBI:17925"/>
        <dbReference type="EC" id="5.1.3.3"/>
    </reaction>
</comment>
<accession>A0A9R1CAW4</accession>
<organism evidence="12 13">
    <name type="scientific">Prevotella lacticifex</name>
    <dbReference type="NCBI Taxonomy" id="2854755"/>
    <lineage>
        <taxon>Bacteria</taxon>
        <taxon>Pseudomonadati</taxon>
        <taxon>Bacteroidota</taxon>
        <taxon>Bacteroidia</taxon>
        <taxon>Bacteroidales</taxon>
        <taxon>Prevotellaceae</taxon>
        <taxon>Prevotella</taxon>
    </lineage>
</organism>
<evidence type="ECO:0000256" key="7">
    <source>
        <dbReference type="ARBA" id="ARBA00023277"/>
    </source>
</evidence>
<evidence type="ECO:0000256" key="2">
    <source>
        <dbReference type="ARBA" id="ARBA00005028"/>
    </source>
</evidence>
<dbReference type="SUPFAM" id="SSF74650">
    <property type="entry name" value="Galactose mutarotase-like"/>
    <property type="match status" value="1"/>
</dbReference>
<evidence type="ECO:0000256" key="10">
    <source>
        <dbReference type="PIRSR" id="PIRSR005096-2"/>
    </source>
</evidence>
<dbReference type="InterPro" id="IPR047215">
    <property type="entry name" value="Galactose_mutarotase-like"/>
</dbReference>
<comment type="similarity">
    <text evidence="3 8">Belongs to the aldose epimerase family.</text>
</comment>
<dbReference type="InterPro" id="IPR011013">
    <property type="entry name" value="Gal_mutarotase_sf_dom"/>
</dbReference>
<evidence type="ECO:0000256" key="1">
    <source>
        <dbReference type="ARBA" id="ARBA00001913"/>
    </source>
</evidence>
<comment type="pathway">
    <text evidence="2 8">Carbohydrate metabolism; hexose metabolism.</text>
</comment>
<sequence length="398" mass="43678">MKFIYNLLRAAFFMVAATMSLVATAQERTLSGLDPSRFDAVIDGKPTALYVLSNGKGVEACITNYGARLVSLMEPNWNGRMEDVVLGYDNVMDYHTKGQNFGATVGRYIGRITGPSVTIDGKEYKLQDSGKGVISHGGKPGFANRVWDVVSYNRHCLVLRYVSPDGENGFPGELTTTLTYALRDDGALSVSFKATTTKPTVLNLANHSFFNISGNPQRSIEQQMLWVDSKAIAAYDKNKNVTGELMDVSHTPFDFRHPHAIGERINDDDAQLAVTGGYDHAFALRHVGSLDSPAAILYDAQSGRVLTVYTTEPAIQIYTGNGLKGNQVGKNGIVYKRRSAVCLETLHFSDSPHKPSFPSTLLRPGQTFSSTTVFAFSTDPPLIMRTKDKYQSIKSKKH</sequence>
<keyword evidence="11" id="KW-0732">Signal</keyword>
<keyword evidence="7 8" id="KW-0119">Carbohydrate metabolism</keyword>
<feature type="binding site" evidence="10">
    <location>
        <position position="279"/>
    </location>
    <ligand>
        <name>beta-D-galactose</name>
        <dbReference type="ChEBI" id="CHEBI:27667"/>
    </ligand>
</feature>
<evidence type="ECO:0000256" key="8">
    <source>
        <dbReference type="PIRNR" id="PIRNR005096"/>
    </source>
</evidence>
<dbReference type="GO" id="GO:0006006">
    <property type="term" value="P:glucose metabolic process"/>
    <property type="evidence" value="ECO:0007669"/>
    <property type="project" value="TreeGrafter"/>
</dbReference>
<dbReference type="PIRSF" id="PIRSF005096">
    <property type="entry name" value="GALM"/>
    <property type="match status" value="1"/>
</dbReference>
<dbReference type="PANTHER" id="PTHR10091">
    <property type="entry name" value="ALDOSE-1-EPIMERASE"/>
    <property type="match status" value="1"/>
</dbReference>
<name>A0A9R1CAW4_9BACT</name>
<evidence type="ECO:0000256" key="5">
    <source>
        <dbReference type="ARBA" id="ARBA00022837"/>
    </source>
</evidence>
<dbReference type="PANTHER" id="PTHR10091:SF0">
    <property type="entry name" value="GALACTOSE MUTAROTASE"/>
    <property type="match status" value="1"/>
</dbReference>
<dbReference type="Gene3D" id="2.70.98.10">
    <property type="match status" value="1"/>
</dbReference>
<proteinExistence type="inferred from homology"/>
<comment type="subunit">
    <text evidence="4">Monomer.</text>
</comment>
<dbReference type="InterPro" id="IPR015443">
    <property type="entry name" value="Aldose_1-epimerase"/>
</dbReference>
<dbReference type="Proteomes" id="UP000825483">
    <property type="component" value="Unassembled WGS sequence"/>
</dbReference>
<feature type="active site" description="Proton donor" evidence="9">
    <location>
        <position position="207"/>
    </location>
</feature>
<dbReference type="RefSeq" id="WP_223928848.1">
    <property type="nucleotide sequence ID" value="NZ_BPTU01000001.1"/>
</dbReference>
<keyword evidence="6 8" id="KW-0413">Isomerase</keyword>
<evidence type="ECO:0000256" key="3">
    <source>
        <dbReference type="ARBA" id="ARBA00006206"/>
    </source>
</evidence>
<dbReference type="CDD" id="cd09019">
    <property type="entry name" value="galactose_mutarotase_like"/>
    <property type="match status" value="1"/>
</dbReference>
<dbReference type="InterPro" id="IPR014718">
    <property type="entry name" value="GH-type_carb-bd"/>
</dbReference>
<dbReference type="EMBL" id="BPUB01000002">
    <property type="protein sequence ID" value="GJG59177.1"/>
    <property type="molecule type" value="Genomic_DNA"/>
</dbReference>
<evidence type="ECO:0000256" key="11">
    <source>
        <dbReference type="SAM" id="SignalP"/>
    </source>
</evidence>
<feature type="chain" id="PRO_5040251342" description="Aldose 1-epimerase" evidence="11">
    <location>
        <begin position="26"/>
        <end position="398"/>
    </location>
</feature>
<reference evidence="12" key="1">
    <citation type="journal article" date="2022" name="Int. J. Syst. Evol. Microbiol.">
        <title>Prevotella lacticifex sp. nov., isolated from the rumen of cows.</title>
        <authorList>
            <person name="Shinkai T."/>
            <person name="Ikeyama N."/>
            <person name="Kumagai M."/>
            <person name="Ohmori H."/>
            <person name="Sakamoto M."/>
            <person name="Ohkuma M."/>
            <person name="Mitsumori M."/>
        </authorList>
    </citation>
    <scope>NUCLEOTIDE SEQUENCE</scope>
    <source>
        <strain evidence="12">R5076</strain>
    </source>
</reference>
<feature type="active site" description="Proton acceptor" evidence="9">
    <location>
        <position position="344"/>
    </location>
</feature>
<dbReference type="NCBIfam" id="NF008277">
    <property type="entry name" value="PRK11055.1"/>
    <property type="match status" value="1"/>
</dbReference>
<dbReference type="GO" id="GO:0033499">
    <property type="term" value="P:galactose catabolic process via UDP-galactose, Leloir pathway"/>
    <property type="evidence" value="ECO:0007669"/>
    <property type="project" value="TreeGrafter"/>
</dbReference>
<dbReference type="Pfam" id="PF01263">
    <property type="entry name" value="Aldose_epim"/>
    <property type="match status" value="1"/>
</dbReference>
<evidence type="ECO:0000313" key="13">
    <source>
        <dbReference type="Proteomes" id="UP000825483"/>
    </source>
</evidence>
<dbReference type="GO" id="GO:0004034">
    <property type="term" value="F:aldose 1-epimerase activity"/>
    <property type="evidence" value="ECO:0007669"/>
    <property type="project" value="UniProtKB-EC"/>
</dbReference>
<evidence type="ECO:0000256" key="9">
    <source>
        <dbReference type="PIRSR" id="PIRSR005096-1"/>
    </source>
</evidence>
<dbReference type="EC" id="5.1.3.3" evidence="8"/>
<evidence type="ECO:0000256" key="4">
    <source>
        <dbReference type="ARBA" id="ARBA00011245"/>
    </source>
</evidence>